<dbReference type="KEGG" id="pxi:J5O05_01540"/>
<gene>
    <name evidence="2" type="ORF">J5O05_01540</name>
</gene>
<name>A0A975HL83_9GAMM</name>
<feature type="transmembrane region" description="Helical" evidence="1">
    <location>
        <begin position="12"/>
        <end position="33"/>
    </location>
</feature>
<keyword evidence="1" id="KW-1133">Transmembrane helix</keyword>
<keyword evidence="1" id="KW-0812">Transmembrane</keyword>
<feature type="transmembrane region" description="Helical" evidence="1">
    <location>
        <begin position="95"/>
        <end position="113"/>
    </location>
</feature>
<evidence type="ECO:0000256" key="1">
    <source>
        <dbReference type="SAM" id="Phobius"/>
    </source>
</evidence>
<feature type="transmembrane region" description="Helical" evidence="1">
    <location>
        <begin position="65"/>
        <end position="83"/>
    </location>
</feature>
<dbReference type="RefSeq" id="WP_208843308.1">
    <property type="nucleotide sequence ID" value="NZ_CP072133.1"/>
</dbReference>
<dbReference type="EMBL" id="CP072133">
    <property type="protein sequence ID" value="QTH71682.1"/>
    <property type="molecule type" value="Genomic_DNA"/>
</dbReference>
<organism evidence="2 3">
    <name type="scientific">Pseudoalteromonas xiamenensis</name>
    <dbReference type="NCBI Taxonomy" id="882626"/>
    <lineage>
        <taxon>Bacteria</taxon>
        <taxon>Pseudomonadati</taxon>
        <taxon>Pseudomonadota</taxon>
        <taxon>Gammaproteobacteria</taxon>
        <taxon>Alteromonadales</taxon>
        <taxon>Pseudoalteromonadaceae</taxon>
        <taxon>Pseudoalteromonas</taxon>
    </lineage>
</organism>
<proteinExistence type="predicted"/>
<feature type="transmembrane region" description="Helical" evidence="1">
    <location>
        <begin position="39"/>
        <end position="58"/>
    </location>
</feature>
<protein>
    <submittedName>
        <fullName evidence="2">Uncharacterized protein</fullName>
    </submittedName>
</protein>
<evidence type="ECO:0000313" key="3">
    <source>
        <dbReference type="Proteomes" id="UP000664904"/>
    </source>
</evidence>
<keyword evidence="1" id="KW-0472">Membrane</keyword>
<reference evidence="2" key="1">
    <citation type="submission" date="2021-03" db="EMBL/GenBank/DDBJ databases">
        <title>Complete Genome of Pseudoalteromonas xiamenensis STKMTI.2, a new potential marine bacterium producing anti-Vibrio compounds.</title>
        <authorList>
            <person name="Handayani D.P."/>
            <person name="Isnansetyo A."/>
            <person name="Istiqomah I."/>
            <person name="Jumina J."/>
        </authorList>
    </citation>
    <scope>NUCLEOTIDE SEQUENCE</scope>
    <source>
        <strain evidence="2">STKMTI.2</strain>
    </source>
</reference>
<sequence>MFASYVKHTLVWILFGYAYLQGLSTALIMSIDAQPDPSLFKTVLFTLIYVFLVAHLITKYEKLSPFFGAVTISLSAIVLFGHYVTTTLVEYSSELNLALFLTLPAATWLIGDLKSKVTSDK</sequence>
<evidence type="ECO:0000313" key="2">
    <source>
        <dbReference type="EMBL" id="QTH71682.1"/>
    </source>
</evidence>
<keyword evidence="3" id="KW-1185">Reference proteome</keyword>
<dbReference type="AlphaFoldDB" id="A0A975HL83"/>
<accession>A0A975HL83</accession>
<dbReference type="Proteomes" id="UP000664904">
    <property type="component" value="Chromosome"/>
</dbReference>